<feature type="compositionally biased region" description="Basic and acidic residues" evidence="1">
    <location>
        <begin position="584"/>
        <end position="610"/>
    </location>
</feature>
<comment type="caution">
    <text evidence="2">The sequence shown here is derived from an EMBL/GenBank/DDBJ whole genome shotgun (WGS) entry which is preliminary data.</text>
</comment>
<feature type="compositionally biased region" description="Basic and acidic residues" evidence="1">
    <location>
        <begin position="693"/>
        <end position="706"/>
    </location>
</feature>
<accession>A0A9Q0AQM6</accession>
<feature type="region of interest" description="Disordered" evidence="1">
    <location>
        <begin position="365"/>
        <end position="436"/>
    </location>
</feature>
<feature type="compositionally biased region" description="Polar residues" evidence="1">
    <location>
        <begin position="673"/>
        <end position="683"/>
    </location>
</feature>
<evidence type="ECO:0000256" key="1">
    <source>
        <dbReference type="SAM" id="MobiDB-lite"/>
    </source>
</evidence>
<feature type="compositionally biased region" description="Polar residues" evidence="1">
    <location>
        <begin position="546"/>
        <end position="560"/>
    </location>
</feature>
<feature type="compositionally biased region" description="Acidic residues" evidence="1">
    <location>
        <begin position="416"/>
        <end position="427"/>
    </location>
</feature>
<proteinExistence type="predicted"/>
<dbReference type="Proteomes" id="UP000829685">
    <property type="component" value="Unassembled WGS sequence"/>
</dbReference>
<reference evidence="2" key="1">
    <citation type="submission" date="2021-03" db="EMBL/GenBank/DDBJ databases">
        <title>Revisited historic fungal species revealed as producer of novel bioactive compounds through whole genome sequencing and comparative genomics.</title>
        <authorList>
            <person name="Vignolle G.A."/>
            <person name="Hochenegger N."/>
            <person name="Mach R.L."/>
            <person name="Mach-Aigner A.R."/>
            <person name="Javad Rahimi M."/>
            <person name="Salim K.A."/>
            <person name="Chan C.M."/>
            <person name="Lim L.B.L."/>
            <person name="Cai F."/>
            <person name="Druzhinina I.S."/>
            <person name="U'Ren J.M."/>
            <person name="Derntl C."/>
        </authorList>
    </citation>
    <scope>NUCLEOTIDE SEQUENCE</scope>
    <source>
        <strain evidence="2">TUCIM 5799</strain>
    </source>
</reference>
<dbReference type="EMBL" id="JAFIMR010000004">
    <property type="protein sequence ID" value="KAI1879744.1"/>
    <property type="molecule type" value="Genomic_DNA"/>
</dbReference>
<keyword evidence="3" id="KW-1185">Reference proteome</keyword>
<gene>
    <name evidence="2" type="ORF">JX265_002698</name>
</gene>
<organism evidence="2 3">
    <name type="scientific">Neoarthrinium moseri</name>
    <dbReference type="NCBI Taxonomy" id="1658444"/>
    <lineage>
        <taxon>Eukaryota</taxon>
        <taxon>Fungi</taxon>
        <taxon>Dikarya</taxon>
        <taxon>Ascomycota</taxon>
        <taxon>Pezizomycotina</taxon>
        <taxon>Sordariomycetes</taxon>
        <taxon>Xylariomycetidae</taxon>
        <taxon>Amphisphaeriales</taxon>
        <taxon>Apiosporaceae</taxon>
        <taxon>Neoarthrinium</taxon>
    </lineage>
</organism>
<feature type="region of interest" description="Disordered" evidence="1">
    <location>
        <begin position="520"/>
        <end position="739"/>
    </location>
</feature>
<sequence length="796" mass="89978">MRNPIVYLHTLSKEDLGALTHVLSRRPDYGIARPSPKWLNRQEQKIEKLPKSLLKTKNVLQRLTISFAERIDERQKQKNEQQGQDQDDRDFLLPPSAILCESHKGFNPFLIRDIFLYLLNECAGDFSNALRLWAGKSPALAAMLTRIDSINALWMSREVFEATFGAAPHDDRFVRVHSNCEACILAAIGANGRILADLHAWLTVRREANKRFNQESKKRGSRRRRHSPRLYRVVSAWIGHLKYDDADEVLRWSSQLTVDLRKVWEAIELVRDRQKKQWHKSHKEVRIDRDGSKQTVNEVQGRHLTRDGIPLPHADPEATVLQRNMASMHKNFDAMSVYRPDTLINGGESFSYQVVKNFRQLGSESKAKANANSHAGDQPRPGAPEPGRQSGVPSVERPRESFLNRFEREMPLPTGNDEEYDETNEQEANERDPAAEARSIEHVMDWYGKMAMNQTRTNLDDIDPREIHPAFQRQATAASAMPSPLRLGNNRASYTPPRAGWTGRQSIQSVWTDVSIYTTNDADDVDSAPPMPSIPAQYRHEASGSGDRTPTGTTAANSSGPREANTYAMPGGTHHRVSSSGHGVDVDRDDTFSSHDPTRAPRLDAYRRDPPPPPQTKDGRRKYLFKDDDSEVASRLTATNRKYLKAHRGFKDVPPENNPFVRKESVRRRHQEQSPTSPRSGTPRNEGYAALNREAEGRQHRAYVRDEYDDGPPTPRAAAAPGNGNHPQAAPGNAGTPINRRDLDAEEAEWRHRFKGADDVRPDDSASNVMWRKRGSDDITTLGHFLEQGGDGGRRR</sequence>
<evidence type="ECO:0000313" key="2">
    <source>
        <dbReference type="EMBL" id="KAI1879744.1"/>
    </source>
</evidence>
<feature type="compositionally biased region" description="Basic and acidic residues" evidence="1">
    <location>
        <begin position="396"/>
        <end position="410"/>
    </location>
</feature>
<name>A0A9Q0AQM6_9PEZI</name>
<dbReference type="AlphaFoldDB" id="A0A9Q0AQM6"/>
<evidence type="ECO:0000313" key="3">
    <source>
        <dbReference type="Proteomes" id="UP000829685"/>
    </source>
</evidence>
<feature type="compositionally biased region" description="Low complexity" evidence="1">
    <location>
        <begin position="716"/>
        <end position="735"/>
    </location>
</feature>
<protein>
    <submittedName>
        <fullName evidence="2">Uncharacterized protein</fullName>
    </submittedName>
</protein>